<dbReference type="EMBL" id="KK198760">
    <property type="protein sequence ID" value="KCW62235.1"/>
    <property type="molecule type" value="Genomic_DNA"/>
</dbReference>
<dbReference type="Gramene" id="KCW62235">
    <property type="protein sequence ID" value="KCW62235"/>
    <property type="gene ID" value="EUGRSUZ_H04895"/>
</dbReference>
<protein>
    <submittedName>
        <fullName evidence="1">Uncharacterized protein</fullName>
    </submittedName>
</protein>
<gene>
    <name evidence="1" type="ORF">EUGRSUZ_H04895</name>
</gene>
<sequence length="66" mass="7120">MKSADGLAIGKNLLFKHLVGEINKVQKKKIFMDATAVIDTVKCIFSLINAPTPGICAISVHFTNTC</sequence>
<proteinExistence type="predicted"/>
<evidence type="ECO:0000313" key="1">
    <source>
        <dbReference type="EMBL" id="KCW62235.1"/>
    </source>
</evidence>
<name>A0A059B987_EUCGR</name>
<reference evidence="1" key="1">
    <citation type="submission" date="2013-07" db="EMBL/GenBank/DDBJ databases">
        <title>The genome of Eucalyptus grandis.</title>
        <authorList>
            <person name="Schmutz J."/>
            <person name="Hayes R."/>
            <person name="Myburg A."/>
            <person name="Tuskan G."/>
            <person name="Grattapaglia D."/>
            <person name="Rokhsar D.S."/>
        </authorList>
    </citation>
    <scope>NUCLEOTIDE SEQUENCE</scope>
    <source>
        <tissue evidence="1">Leaf extractions</tissue>
    </source>
</reference>
<organism evidence="1">
    <name type="scientific">Eucalyptus grandis</name>
    <name type="common">Flooded gum</name>
    <dbReference type="NCBI Taxonomy" id="71139"/>
    <lineage>
        <taxon>Eukaryota</taxon>
        <taxon>Viridiplantae</taxon>
        <taxon>Streptophyta</taxon>
        <taxon>Embryophyta</taxon>
        <taxon>Tracheophyta</taxon>
        <taxon>Spermatophyta</taxon>
        <taxon>Magnoliopsida</taxon>
        <taxon>eudicotyledons</taxon>
        <taxon>Gunneridae</taxon>
        <taxon>Pentapetalae</taxon>
        <taxon>rosids</taxon>
        <taxon>malvids</taxon>
        <taxon>Myrtales</taxon>
        <taxon>Myrtaceae</taxon>
        <taxon>Myrtoideae</taxon>
        <taxon>Eucalypteae</taxon>
        <taxon>Eucalyptus</taxon>
    </lineage>
</organism>
<dbReference type="AlphaFoldDB" id="A0A059B987"/>
<accession>A0A059B987</accession>
<dbReference type="InParanoid" id="A0A059B987"/>